<geneLocation type="plastid" evidence="1"/>
<sequence>MQIINVKKYSIYISNSFILKLHNSKDLILFNCSESLQSYIITSYLKMNNLSTIIITNLDINNISGLLGLLSSLHSIGRIKELHIYGPKGLAAYLDLGKKYSHTNFRYMLYIHILSNGLIIDHFRYRMYTFFDNYYFNLICITPEIAGTFQMGKAIKNYIFPSYLYSQLKKGNIFILPDGLILDGIQFINISSQGSKFMLQFNNDYYKNFSQNCDKSMVL</sequence>
<name>A0A4D6X1W8_9FLOR</name>
<gene>
    <name evidence="1" type="primary">rnz</name>
</gene>
<dbReference type="PANTHER" id="PTHR46018:SF2">
    <property type="entry name" value="ZINC PHOSPHODIESTERASE ELAC PROTEIN 1"/>
    <property type="match status" value="1"/>
</dbReference>
<keyword evidence="1" id="KW-0934">Plastid</keyword>
<reference evidence="1" key="1">
    <citation type="journal article" date="2019" name="Mol. Phylogenet. Evol.">
        <title>Morphological evolution and classification of the red algal order Ceramiales inferred using plastid phylogenomics.</title>
        <authorList>
            <person name="Diaz-Tapia P."/>
            <person name="Pasella M.M."/>
            <person name="Verbruggen H."/>
            <person name="Maggs C.A."/>
        </authorList>
    </citation>
    <scope>NUCLEOTIDE SEQUENCE</scope>
    <source>
        <strain evidence="1">PD2941_2</strain>
    </source>
</reference>
<evidence type="ECO:0000313" key="1">
    <source>
        <dbReference type="EMBL" id="QCI07815.1"/>
    </source>
</evidence>
<dbReference type="AlphaFoldDB" id="A0A4D6X1W8"/>
<dbReference type="EMBL" id="MK814701">
    <property type="protein sequence ID" value="QCI07815.1"/>
    <property type="molecule type" value="Genomic_DNA"/>
</dbReference>
<reference evidence="1" key="2">
    <citation type="submission" date="2019-04" db="EMBL/GenBank/DDBJ databases">
        <authorList>
            <person name="Pasella M."/>
        </authorList>
    </citation>
    <scope>NUCLEOTIDE SEQUENCE</scope>
    <source>
        <strain evidence="1">PD2941_2</strain>
    </source>
</reference>
<dbReference type="GO" id="GO:0042781">
    <property type="term" value="F:3'-tRNA processing endoribonuclease activity"/>
    <property type="evidence" value="ECO:0007669"/>
    <property type="project" value="TreeGrafter"/>
</dbReference>
<organism evidence="1">
    <name type="scientific">Pleonosporium borreri</name>
    <dbReference type="NCBI Taxonomy" id="2575635"/>
    <lineage>
        <taxon>Eukaryota</taxon>
        <taxon>Rhodophyta</taxon>
        <taxon>Florideophyceae</taxon>
        <taxon>Rhodymeniophycidae</taxon>
        <taxon>Ceramiales</taxon>
        <taxon>Ceramiaceae</taxon>
        <taxon>Pleonosporium</taxon>
    </lineage>
</organism>
<proteinExistence type="predicted"/>
<protein>
    <submittedName>
        <fullName evidence="1">Ribonuclease Z</fullName>
    </submittedName>
</protein>
<dbReference type="InterPro" id="IPR036866">
    <property type="entry name" value="RibonucZ/Hydroxyglut_hydro"/>
</dbReference>
<dbReference type="PANTHER" id="PTHR46018">
    <property type="entry name" value="ZINC PHOSPHODIESTERASE ELAC PROTEIN 1"/>
    <property type="match status" value="1"/>
</dbReference>
<dbReference type="Gene3D" id="3.60.15.10">
    <property type="entry name" value="Ribonuclease Z/Hydroxyacylglutathione hydrolase-like"/>
    <property type="match status" value="1"/>
</dbReference>
<dbReference type="SUPFAM" id="SSF56281">
    <property type="entry name" value="Metallo-hydrolase/oxidoreductase"/>
    <property type="match status" value="1"/>
</dbReference>
<accession>A0A4D6X1W8</accession>